<dbReference type="PRINTS" id="PR00153">
    <property type="entry name" value="CSAPPISMRASE"/>
</dbReference>
<keyword evidence="1" id="KW-0413">Isomerase</keyword>
<dbReference type="InterPro" id="IPR002130">
    <property type="entry name" value="Cyclophilin-type_PPIase_dom"/>
</dbReference>
<comment type="function">
    <text evidence="1">PPIases accelerate the folding of proteins. It catalyzes the cis-trans isomerization of proline imidic peptide bonds in oligopeptides.</text>
</comment>
<organism evidence="3 4">
    <name type="scientific">Vicia faba</name>
    <name type="common">Broad bean</name>
    <name type="synonym">Faba vulgaris</name>
    <dbReference type="NCBI Taxonomy" id="3906"/>
    <lineage>
        <taxon>Eukaryota</taxon>
        <taxon>Viridiplantae</taxon>
        <taxon>Streptophyta</taxon>
        <taxon>Embryophyta</taxon>
        <taxon>Tracheophyta</taxon>
        <taxon>Spermatophyta</taxon>
        <taxon>Magnoliopsida</taxon>
        <taxon>eudicotyledons</taxon>
        <taxon>Gunneridae</taxon>
        <taxon>Pentapetalae</taxon>
        <taxon>rosids</taxon>
        <taxon>fabids</taxon>
        <taxon>Fabales</taxon>
        <taxon>Fabaceae</taxon>
        <taxon>Papilionoideae</taxon>
        <taxon>50 kb inversion clade</taxon>
        <taxon>NPAAA clade</taxon>
        <taxon>Hologalegina</taxon>
        <taxon>IRL clade</taxon>
        <taxon>Fabeae</taxon>
        <taxon>Vicia</taxon>
    </lineage>
</organism>
<dbReference type="GO" id="GO:0003989">
    <property type="term" value="F:acetyl-CoA carboxylase activity"/>
    <property type="evidence" value="ECO:0007669"/>
    <property type="project" value="InterPro"/>
</dbReference>
<dbReference type="Pfam" id="PF00160">
    <property type="entry name" value="Pro_isomerase"/>
    <property type="match status" value="1"/>
</dbReference>
<accession>A0AAV0YPD2</accession>
<evidence type="ECO:0000313" key="3">
    <source>
        <dbReference type="EMBL" id="CAI8585917.1"/>
    </source>
</evidence>
<dbReference type="EC" id="5.2.1.8" evidence="1"/>
<dbReference type="Proteomes" id="UP001157006">
    <property type="component" value="Chromosome 1L"/>
</dbReference>
<dbReference type="InterPro" id="IPR029000">
    <property type="entry name" value="Cyclophilin-like_dom_sf"/>
</dbReference>
<reference evidence="3 4" key="1">
    <citation type="submission" date="2023-01" db="EMBL/GenBank/DDBJ databases">
        <authorList>
            <person name="Kreplak J."/>
        </authorList>
    </citation>
    <scope>NUCLEOTIDE SEQUENCE [LARGE SCALE GENOMIC DNA]</scope>
</reference>
<dbReference type="AlphaFoldDB" id="A0AAV0YPD2"/>
<comment type="similarity">
    <text evidence="1">Belongs to the cyclophilin-type PPIase family.</text>
</comment>
<feature type="domain" description="PPIase cyclophilin-type" evidence="2">
    <location>
        <begin position="100"/>
        <end position="152"/>
    </location>
</feature>
<dbReference type="PANTHER" id="PTHR45728">
    <property type="entry name" value="ACETYL-COA CARBOXYLASE, ISOFORM A"/>
    <property type="match status" value="1"/>
</dbReference>
<comment type="catalytic activity">
    <reaction evidence="1">
        <text>[protein]-peptidylproline (omega=180) = [protein]-peptidylproline (omega=0)</text>
        <dbReference type="Rhea" id="RHEA:16237"/>
        <dbReference type="Rhea" id="RHEA-COMP:10747"/>
        <dbReference type="Rhea" id="RHEA-COMP:10748"/>
        <dbReference type="ChEBI" id="CHEBI:83833"/>
        <dbReference type="ChEBI" id="CHEBI:83834"/>
        <dbReference type="EC" id="5.2.1.8"/>
    </reaction>
</comment>
<dbReference type="SUPFAM" id="SSF50891">
    <property type="entry name" value="Cyclophilin-like"/>
    <property type="match status" value="1"/>
</dbReference>
<dbReference type="Gene3D" id="2.40.100.10">
    <property type="entry name" value="Cyclophilin-like"/>
    <property type="match status" value="1"/>
</dbReference>
<evidence type="ECO:0000256" key="1">
    <source>
        <dbReference type="RuleBase" id="RU363019"/>
    </source>
</evidence>
<keyword evidence="4" id="KW-1185">Reference proteome</keyword>
<proteinExistence type="inferred from homology"/>
<evidence type="ECO:0000259" key="2">
    <source>
        <dbReference type="PROSITE" id="PS50072"/>
    </source>
</evidence>
<dbReference type="GO" id="GO:0006633">
    <property type="term" value="P:fatty acid biosynthetic process"/>
    <property type="evidence" value="ECO:0007669"/>
    <property type="project" value="InterPro"/>
</dbReference>
<dbReference type="Pfam" id="PF08326">
    <property type="entry name" value="ACC_central"/>
    <property type="match status" value="1"/>
</dbReference>
<feature type="signal peptide" evidence="1">
    <location>
        <begin position="1"/>
        <end position="19"/>
    </location>
</feature>
<name>A0AAV0YPD2_VICFA</name>
<evidence type="ECO:0000313" key="4">
    <source>
        <dbReference type="Proteomes" id="UP001157006"/>
    </source>
</evidence>
<feature type="chain" id="PRO_5043091674" description="Peptidyl-prolyl cis-trans isomerase" evidence="1">
    <location>
        <begin position="20"/>
        <end position="156"/>
    </location>
</feature>
<dbReference type="GO" id="GO:0005524">
    <property type="term" value="F:ATP binding"/>
    <property type="evidence" value="ECO:0007669"/>
    <property type="project" value="InterPro"/>
</dbReference>
<gene>
    <name evidence="3" type="ORF">VFH_I229320</name>
</gene>
<dbReference type="InterPro" id="IPR049076">
    <property type="entry name" value="ACCA"/>
</dbReference>
<keyword evidence="1" id="KW-0697">Rotamase</keyword>
<dbReference type="InterPro" id="IPR013537">
    <property type="entry name" value="AcCoA_COase_cen"/>
</dbReference>
<dbReference type="EMBL" id="OX451736">
    <property type="protein sequence ID" value="CAI8585917.1"/>
    <property type="molecule type" value="Genomic_DNA"/>
</dbReference>
<keyword evidence="1" id="KW-0732">Signal</keyword>
<sequence>MHRLGVFVWEVKLWITACGQANGAWRVIVNNVTGHTSTVHIYREMEDATTHKVVYNSVTVKGPLHGVPVNENYQPLGVIDRKRLAARKSSTTYCYDFPLFFICTVKTQWLDQKHVVFGQVLEGMDIVRLIESQETDRGDRPRKKVVISDCGELPIA</sequence>
<protein>
    <recommendedName>
        <fullName evidence="1">Peptidyl-prolyl cis-trans isomerase</fullName>
        <shortName evidence="1">PPIase</shortName>
        <ecNumber evidence="1">5.2.1.8</ecNumber>
    </recommendedName>
</protein>
<dbReference type="GO" id="GO:0003755">
    <property type="term" value="F:peptidyl-prolyl cis-trans isomerase activity"/>
    <property type="evidence" value="ECO:0007669"/>
    <property type="project" value="UniProtKB-UniRule"/>
</dbReference>
<dbReference type="PANTHER" id="PTHR45728:SF3">
    <property type="entry name" value="ACETYL-COA CARBOXYLASE"/>
    <property type="match status" value="1"/>
</dbReference>
<dbReference type="PROSITE" id="PS50072">
    <property type="entry name" value="CSA_PPIASE_2"/>
    <property type="match status" value="1"/>
</dbReference>